<evidence type="ECO:0000256" key="7">
    <source>
        <dbReference type="SAM" id="MobiDB-lite"/>
    </source>
</evidence>
<feature type="non-terminal residue" evidence="9">
    <location>
        <position position="1"/>
    </location>
</feature>
<dbReference type="InterPro" id="IPR036236">
    <property type="entry name" value="Znf_C2H2_sf"/>
</dbReference>
<evidence type="ECO:0000259" key="8">
    <source>
        <dbReference type="PROSITE" id="PS50157"/>
    </source>
</evidence>
<evidence type="ECO:0000256" key="5">
    <source>
        <dbReference type="ARBA" id="ARBA00023242"/>
    </source>
</evidence>
<dbReference type="PANTHER" id="PTHR14003">
    <property type="entry name" value="TRANSCRIPTIONAL REPRESSOR PROTEIN YY"/>
    <property type="match status" value="1"/>
</dbReference>
<keyword evidence="5" id="KW-0539">Nucleus</keyword>
<dbReference type="InterPro" id="IPR013087">
    <property type="entry name" value="Znf_C2H2_type"/>
</dbReference>
<feature type="domain" description="C2H2-type" evidence="8">
    <location>
        <begin position="273"/>
        <end position="295"/>
    </location>
</feature>
<name>A0ABS2Y7L0_POLSP</name>
<keyword evidence="3 6" id="KW-0863">Zinc-finger</keyword>
<gene>
    <name evidence="9" type="primary">Zkscan1</name>
    <name evidence="9" type="ORF">GTO93_0005441</name>
</gene>
<proteinExistence type="predicted"/>
<dbReference type="Proteomes" id="UP001166093">
    <property type="component" value="Unassembled WGS sequence"/>
</dbReference>
<feature type="domain" description="C2H2-type" evidence="8">
    <location>
        <begin position="189"/>
        <end position="216"/>
    </location>
</feature>
<evidence type="ECO:0000256" key="6">
    <source>
        <dbReference type="PROSITE-ProRule" id="PRU00042"/>
    </source>
</evidence>
<feature type="domain" description="C2H2-type" evidence="8">
    <location>
        <begin position="217"/>
        <end position="244"/>
    </location>
</feature>
<feature type="region of interest" description="Disordered" evidence="7">
    <location>
        <begin position="1"/>
        <end position="102"/>
    </location>
</feature>
<keyword evidence="1" id="KW-0479">Metal-binding</keyword>
<keyword evidence="4" id="KW-0862">Zinc</keyword>
<protein>
    <submittedName>
        <fullName evidence="9">ZKSC1 protein</fullName>
    </submittedName>
</protein>
<comment type="caution">
    <text evidence="9">The sequence shown here is derived from an EMBL/GenBank/DDBJ whole genome shotgun (WGS) entry which is preliminary data.</text>
</comment>
<evidence type="ECO:0000256" key="1">
    <source>
        <dbReference type="ARBA" id="ARBA00022723"/>
    </source>
</evidence>
<evidence type="ECO:0000256" key="3">
    <source>
        <dbReference type="ARBA" id="ARBA00022771"/>
    </source>
</evidence>
<accession>A0ABS2Y7L0</accession>
<feature type="non-terminal residue" evidence="9">
    <location>
        <position position="300"/>
    </location>
</feature>
<evidence type="ECO:0000313" key="9">
    <source>
        <dbReference type="EMBL" id="MBN3281938.1"/>
    </source>
</evidence>
<dbReference type="Pfam" id="PF00096">
    <property type="entry name" value="zf-C2H2"/>
    <property type="match status" value="3"/>
</dbReference>
<dbReference type="Gene3D" id="3.30.160.60">
    <property type="entry name" value="Classic Zinc Finger"/>
    <property type="match status" value="5"/>
</dbReference>
<dbReference type="PROSITE" id="PS50157">
    <property type="entry name" value="ZINC_FINGER_C2H2_2"/>
    <property type="match status" value="5"/>
</dbReference>
<dbReference type="EMBL" id="JAAWVQ010112803">
    <property type="protein sequence ID" value="MBN3281938.1"/>
    <property type="molecule type" value="Genomic_DNA"/>
</dbReference>
<keyword evidence="10" id="KW-1185">Reference proteome</keyword>
<reference evidence="9" key="1">
    <citation type="journal article" date="2021" name="Cell">
        <title>Tracing the genetic footprints of vertebrate landing in non-teleost ray-finned fishes.</title>
        <authorList>
            <person name="Bi X."/>
            <person name="Wang K."/>
            <person name="Yang L."/>
            <person name="Pan H."/>
            <person name="Jiang H."/>
            <person name="Wei Q."/>
            <person name="Fang M."/>
            <person name="Yu H."/>
            <person name="Zhu C."/>
            <person name="Cai Y."/>
            <person name="He Y."/>
            <person name="Gan X."/>
            <person name="Zeng H."/>
            <person name="Yu D."/>
            <person name="Zhu Y."/>
            <person name="Jiang H."/>
            <person name="Qiu Q."/>
            <person name="Yang H."/>
            <person name="Zhang Y.E."/>
            <person name="Wang W."/>
            <person name="Zhu M."/>
            <person name="He S."/>
            <person name="Zhang G."/>
        </authorList>
    </citation>
    <scope>NUCLEOTIDE SEQUENCE</scope>
    <source>
        <strain evidence="9">Pddl_001</strain>
    </source>
</reference>
<organism evidence="9 10">
    <name type="scientific">Polyodon spathula</name>
    <name type="common">North American paddlefish</name>
    <name type="synonym">Squalus spathula</name>
    <dbReference type="NCBI Taxonomy" id="7913"/>
    <lineage>
        <taxon>Eukaryota</taxon>
        <taxon>Metazoa</taxon>
        <taxon>Chordata</taxon>
        <taxon>Craniata</taxon>
        <taxon>Vertebrata</taxon>
        <taxon>Euteleostomi</taxon>
        <taxon>Actinopterygii</taxon>
        <taxon>Chondrostei</taxon>
        <taxon>Acipenseriformes</taxon>
        <taxon>Polyodontidae</taxon>
        <taxon>Polyodon</taxon>
    </lineage>
</organism>
<evidence type="ECO:0000256" key="4">
    <source>
        <dbReference type="ARBA" id="ARBA00022833"/>
    </source>
</evidence>
<dbReference type="Pfam" id="PF13465">
    <property type="entry name" value="zf-H2C2_2"/>
    <property type="match status" value="1"/>
</dbReference>
<dbReference type="SUPFAM" id="SSF57667">
    <property type="entry name" value="beta-beta-alpha zinc fingers"/>
    <property type="match status" value="3"/>
</dbReference>
<keyword evidence="2" id="KW-0677">Repeat</keyword>
<dbReference type="SMART" id="SM00355">
    <property type="entry name" value="ZnF_C2H2"/>
    <property type="match status" value="5"/>
</dbReference>
<sequence length="300" mass="33789">MLGSSDFDDCPPELVHMKPSQRVSEDICSSVGEEGTVLGSIQRKHLTPQERAAGGKEEGASPSTSSAAYIRRHNSTAAPQCKISSDGKLHRKEHRESSPQDEYVKKLGTRSVQNLSVQDSRPLTLGYIVTPHPEGVYSSATQGNFIPLQTPPQIPSEQILYHCTECGSNFSDLGNLKAHQQIHKEEKPHHCTECGKSFRWVGGLITHQRIHTGEKPYLCTECGKRFRDSVKLKVHQRIHTGEKPYECPVCGKGFSRRDNLRIHHRIHTGEKPFECTDCGKRFVESNMLKRHRRVHRDLIS</sequence>
<dbReference type="PANTHER" id="PTHR14003:SF23">
    <property type="entry name" value="ZINC FINGER PROTEIN 143"/>
    <property type="match status" value="1"/>
</dbReference>
<feature type="compositionally biased region" description="Acidic residues" evidence="7">
    <location>
        <begin position="1"/>
        <end position="11"/>
    </location>
</feature>
<feature type="domain" description="C2H2-type" evidence="8">
    <location>
        <begin position="161"/>
        <end position="188"/>
    </location>
</feature>
<dbReference type="PROSITE" id="PS00028">
    <property type="entry name" value="ZINC_FINGER_C2H2_1"/>
    <property type="match status" value="5"/>
</dbReference>
<feature type="domain" description="C2H2-type" evidence="8">
    <location>
        <begin position="245"/>
        <end position="272"/>
    </location>
</feature>
<evidence type="ECO:0000256" key="2">
    <source>
        <dbReference type="ARBA" id="ARBA00022737"/>
    </source>
</evidence>
<evidence type="ECO:0000313" key="10">
    <source>
        <dbReference type="Proteomes" id="UP001166093"/>
    </source>
</evidence>